<feature type="transmembrane region" description="Helical" evidence="7">
    <location>
        <begin position="287"/>
        <end position="307"/>
    </location>
</feature>
<dbReference type="CDD" id="cd06261">
    <property type="entry name" value="TM_PBP2"/>
    <property type="match status" value="1"/>
</dbReference>
<comment type="similarity">
    <text evidence="7">Belongs to the binding-protein-dependent transport system permease family.</text>
</comment>
<feature type="transmembrane region" description="Helical" evidence="7">
    <location>
        <begin position="223"/>
        <end position="250"/>
    </location>
</feature>
<feature type="transmembrane region" description="Helical" evidence="7">
    <location>
        <begin position="129"/>
        <end position="149"/>
    </location>
</feature>
<feature type="transmembrane region" description="Helical" evidence="7">
    <location>
        <begin position="96"/>
        <end position="117"/>
    </location>
</feature>
<dbReference type="PROSITE" id="PS50928">
    <property type="entry name" value="ABC_TM1"/>
    <property type="match status" value="1"/>
</dbReference>
<protein>
    <submittedName>
        <fullName evidence="9">Sugar ABC transporter permease</fullName>
    </submittedName>
</protein>
<evidence type="ECO:0000259" key="8">
    <source>
        <dbReference type="PROSITE" id="PS50928"/>
    </source>
</evidence>
<dbReference type="EMBL" id="CP048286">
    <property type="protein sequence ID" value="QHW33666.1"/>
    <property type="molecule type" value="Genomic_DNA"/>
</dbReference>
<keyword evidence="3" id="KW-1003">Cell membrane</keyword>
<gene>
    <name evidence="9" type="ORF">GZH47_24620</name>
</gene>
<reference evidence="9 10" key="1">
    <citation type="submission" date="2020-02" db="EMBL/GenBank/DDBJ databases">
        <title>Paenibacillus sp. nov., isolated from rhizosphere soil of tomato.</title>
        <authorList>
            <person name="Weon H.-Y."/>
            <person name="Lee S.A."/>
        </authorList>
    </citation>
    <scope>NUCLEOTIDE SEQUENCE [LARGE SCALE GENOMIC DNA]</scope>
    <source>
        <strain evidence="9 10">14171R-81</strain>
    </source>
</reference>
<dbReference type="PANTHER" id="PTHR30193:SF1">
    <property type="entry name" value="ABC TRANSPORTER PERMEASE PROTEIN YESP-RELATED"/>
    <property type="match status" value="1"/>
</dbReference>
<accession>A0A6C0P5T3</accession>
<feature type="transmembrane region" description="Helical" evidence="7">
    <location>
        <begin position="32"/>
        <end position="55"/>
    </location>
</feature>
<evidence type="ECO:0000256" key="4">
    <source>
        <dbReference type="ARBA" id="ARBA00022692"/>
    </source>
</evidence>
<evidence type="ECO:0000256" key="3">
    <source>
        <dbReference type="ARBA" id="ARBA00022475"/>
    </source>
</evidence>
<dbReference type="GO" id="GO:0005886">
    <property type="term" value="C:plasma membrane"/>
    <property type="evidence" value="ECO:0007669"/>
    <property type="project" value="UniProtKB-SubCell"/>
</dbReference>
<organism evidence="9 10">
    <name type="scientific">Paenibacillus rhizovicinus</name>
    <dbReference type="NCBI Taxonomy" id="2704463"/>
    <lineage>
        <taxon>Bacteria</taxon>
        <taxon>Bacillati</taxon>
        <taxon>Bacillota</taxon>
        <taxon>Bacilli</taxon>
        <taxon>Bacillales</taxon>
        <taxon>Paenibacillaceae</taxon>
        <taxon>Paenibacillus</taxon>
    </lineage>
</organism>
<proteinExistence type="inferred from homology"/>
<dbReference type="PANTHER" id="PTHR30193">
    <property type="entry name" value="ABC TRANSPORTER PERMEASE PROTEIN"/>
    <property type="match status" value="1"/>
</dbReference>
<keyword evidence="6 7" id="KW-0472">Membrane</keyword>
<evidence type="ECO:0000256" key="6">
    <source>
        <dbReference type="ARBA" id="ARBA00023136"/>
    </source>
</evidence>
<dbReference type="AlphaFoldDB" id="A0A6C0P5T3"/>
<sequence length="324" mass="36892">MNAIVKRKVIDLSNTYRTGKRSRLSLERKEAVWGYAFVLPWIIGFLVFTFGPLLFSLYASFTNYDITSQMDWVGVRNYRNMFTHDTLFWKSLHNTLYYVVFNVPLTTFAALLLAVTMNQKIPGMRIFRTVFYLPSVLAGVAVFYLWMMLLNPSTGLVNMALGWVGIDGPAWMTDPSWTKPAVILMKLWGAGGGMLLYLAALQGVPDHLYEAAELDGASPIRRFWHVTVPMITPVIFFELVTNLIGAFQIFQEGYVMVQDQATPGSPMNSLLFYNLHMFLKAFQSFQMGYATAMAWFLFVVVIVLTLINMALSKLWVHYEGGDNR</sequence>
<dbReference type="InterPro" id="IPR051393">
    <property type="entry name" value="ABC_transporter_permease"/>
</dbReference>
<keyword evidence="5 7" id="KW-1133">Transmembrane helix</keyword>
<feature type="transmembrane region" description="Helical" evidence="7">
    <location>
        <begin position="181"/>
        <end position="202"/>
    </location>
</feature>
<dbReference type="SUPFAM" id="SSF160964">
    <property type="entry name" value="MalF N-terminal region-like"/>
    <property type="match status" value="1"/>
</dbReference>
<evidence type="ECO:0000256" key="5">
    <source>
        <dbReference type="ARBA" id="ARBA00022989"/>
    </source>
</evidence>
<dbReference type="Proteomes" id="UP000479114">
    <property type="component" value="Chromosome"/>
</dbReference>
<evidence type="ECO:0000313" key="9">
    <source>
        <dbReference type="EMBL" id="QHW33666.1"/>
    </source>
</evidence>
<feature type="domain" description="ABC transmembrane type-1" evidence="8">
    <location>
        <begin position="92"/>
        <end position="308"/>
    </location>
</feature>
<keyword evidence="10" id="KW-1185">Reference proteome</keyword>
<keyword evidence="4 7" id="KW-0812">Transmembrane</keyword>
<evidence type="ECO:0000256" key="1">
    <source>
        <dbReference type="ARBA" id="ARBA00004651"/>
    </source>
</evidence>
<dbReference type="InterPro" id="IPR035906">
    <property type="entry name" value="MetI-like_sf"/>
</dbReference>
<dbReference type="SUPFAM" id="SSF161098">
    <property type="entry name" value="MetI-like"/>
    <property type="match status" value="1"/>
</dbReference>
<dbReference type="KEGG" id="prz:GZH47_24620"/>
<evidence type="ECO:0000256" key="7">
    <source>
        <dbReference type="RuleBase" id="RU363032"/>
    </source>
</evidence>
<dbReference type="Gene3D" id="1.10.3720.10">
    <property type="entry name" value="MetI-like"/>
    <property type="match status" value="1"/>
</dbReference>
<dbReference type="InterPro" id="IPR000515">
    <property type="entry name" value="MetI-like"/>
</dbReference>
<evidence type="ECO:0000313" key="10">
    <source>
        <dbReference type="Proteomes" id="UP000479114"/>
    </source>
</evidence>
<evidence type="ECO:0000256" key="2">
    <source>
        <dbReference type="ARBA" id="ARBA00022448"/>
    </source>
</evidence>
<dbReference type="Pfam" id="PF00528">
    <property type="entry name" value="BPD_transp_1"/>
    <property type="match status" value="1"/>
</dbReference>
<keyword evidence="2 7" id="KW-0813">Transport</keyword>
<name>A0A6C0P5T3_9BACL</name>
<dbReference type="GO" id="GO:0055085">
    <property type="term" value="P:transmembrane transport"/>
    <property type="evidence" value="ECO:0007669"/>
    <property type="project" value="InterPro"/>
</dbReference>
<comment type="subcellular location">
    <subcellularLocation>
        <location evidence="1 7">Cell membrane</location>
        <topology evidence="1 7">Multi-pass membrane protein</topology>
    </subcellularLocation>
</comment>